<dbReference type="InterPro" id="IPR002180">
    <property type="entry name" value="LS/RS"/>
</dbReference>
<evidence type="ECO:0000256" key="1">
    <source>
        <dbReference type="ARBA" id="ARBA00004917"/>
    </source>
</evidence>
<evidence type="ECO:0000313" key="7">
    <source>
        <dbReference type="EMBL" id="ETJ35837.1"/>
    </source>
</evidence>
<proteinExistence type="inferred from homology"/>
<evidence type="ECO:0000256" key="6">
    <source>
        <dbReference type="ARBA" id="ARBA00048785"/>
    </source>
</evidence>
<gene>
    <name evidence="7" type="ORF">Q604_UNBC09836G0001</name>
</gene>
<dbReference type="EMBL" id="AZMM01009836">
    <property type="protein sequence ID" value="ETJ35837.1"/>
    <property type="molecule type" value="Genomic_DNA"/>
</dbReference>
<accession>W1XZZ1</accession>
<evidence type="ECO:0000256" key="4">
    <source>
        <dbReference type="ARBA" id="ARBA00022619"/>
    </source>
</evidence>
<name>W1XZZ1_9ZZZZ</name>
<dbReference type="GO" id="GO:0009231">
    <property type="term" value="P:riboflavin biosynthetic process"/>
    <property type="evidence" value="ECO:0007669"/>
    <property type="project" value="UniProtKB-UniPathway"/>
</dbReference>
<comment type="similarity">
    <text evidence="2">Belongs to the DMRL synthase family.</text>
</comment>
<keyword evidence="4" id="KW-0686">Riboflavin biosynthesis</keyword>
<dbReference type="EC" id="2.5.1.78" evidence="3"/>
<keyword evidence="5" id="KW-0808">Transferase</keyword>
<dbReference type="GO" id="GO:0009349">
    <property type="term" value="C:riboflavin synthase complex"/>
    <property type="evidence" value="ECO:0007669"/>
    <property type="project" value="InterPro"/>
</dbReference>
<comment type="pathway">
    <text evidence="1">Cofactor biosynthesis; riboflavin biosynthesis; riboflavin from 2-hydroxy-3-oxobutyl phosphate and 5-amino-6-(D-ribitylamino)uracil: step 1/2.</text>
</comment>
<dbReference type="GO" id="GO:0005829">
    <property type="term" value="C:cytosol"/>
    <property type="evidence" value="ECO:0007669"/>
    <property type="project" value="TreeGrafter"/>
</dbReference>
<dbReference type="PANTHER" id="PTHR21058:SF0">
    <property type="entry name" value="6,7-DIMETHYL-8-RIBITYLLUMAZINE SYNTHASE"/>
    <property type="match status" value="1"/>
</dbReference>
<comment type="catalytic activity">
    <reaction evidence="6">
        <text>(2S)-2-hydroxy-3-oxobutyl phosphate + 5-amino-6-(D-ribitylamino)uracil = 6,7-dimethyl-8-(1-D-ribityl)lumazine + phosphate + 2 H2O + H(+)</text>
        <dbReference type="Rhea" id="RHEA:26152"/>
        <dbReference type="ChEBI" id="CHEBI:15377"/>
        <dbReference type="ChEBI" id="CHEBI:15378"/>
        <dbReference type="ChEBI" id="CHEBI:15934"/>
        <dbReference type="ChEBI" id="CHEBI:43474"/>
        <dbReference type="ChEBI" id="CHEBI:58201"/>
        <dbReference type="ChEBI" id="CHEBI:58830"/>
        <dbReference type="EC" id="2.5.1.78"/>
    </reaction>
</comment>
<protein>
    <recommendedName>
        <fullName evidence="3">6,7-dimethyl-8-ribityllumazine synthase</fullName>
        <ecNumber evidence="3">2.5.1.78</ecNumber>
    </recommendedName>
</protein>
<feature type="non-terminal residue" evidence="7">
    <location>
        <position position="1"/>
    </location>
</feature>
<evidence type="ECO:0000256" key="5">
    <source>
        <dbReference type="ARBA" id="ARBA00022679"/>
    </source>
</evidence>
<evidence type="ECO:0000256" key="3">
    <source>
        <dbReference type="ARBA" id="ARBA00012664"/>
    </source>
</evidence>
<dbReference type="CDD" id="cd09209">
    <property type="entry name" value="Lumazine_synthase-I"/>
    <property type="match status" value="1"/>
</dbReference>
<dbReference type="Gene3D" id="3.40.50.960">
    <property type="entry name" value="Lumazine/riboflavin synthase"/>
    <property type="match status" value="1"/>
</dbReference>
<comment type="caution">
    <text evidence="7">The sequence shown here is derived from an EMBL/GenBank/DDBJ whole genome shotgun (WGS) entry which is preliminary data.</text>
</comment>
<sequence>PGAYEIPLIAKKAALSGRYDAVICVGAVIRGATTHYDYVCNEVAKGIAHVSLETGIPVMFGVVTTENIEQAIERAGTKAGNKGYDCAMGAIEMVNLI</sequence>
<evidence type="ECO:0000256" key="2">
    <source>
        <dbReference type="ARBA" id="ARBA00007424"/>
    </source>
</evidence>
<dbReference type="GO" id="GO:0000906">
    <property type="term" value="F:6,7-dimethyl-8-ribityllumazine synthase activity"/>
    <property type="evidence" value="ECO:0007669"/>
    <property type="project" value="UniProtKB-EC"/>
</dbReference>
<dbReference type="PANTHER" id="PTHR21058">
    <property type="entry name" value="6,7-DIMETHYL-8-RIBITYLLUMAZINE SYNTHASE DMRL SYNTHASE LUMAZINE SYNTHASE"/>
    <property type="match status" value="1"/>
</dbReference>
<dbReference type="Pfam" id="PF00885">
    <property type="entry name" value="DMRL_synthase"/>
    <property type="match status" value="1"/>
</dbReference>
<dbReference type="SUPFAM" id="SSF52121">
    <property type="entry name" value="Lumazine synthase"/>
    <property type="match status" value="1"/>
</dbReference>
<organism evidence="7">
    <name type="scientific">human gut metagenome</name>
    <dbReference type="NCBI Taxonomy" id="408170"/>
    <lineage>
        <taxon>unclassified sequences</taxon>
        <taxon>metagenomes</taxon>
        <taxon>organismal metagenomes</taxon>
    </lineage>
</organism>
<dbReference type="InterPro" id="IPR034964">
    <property type="entry name" value="LS"/>
</dbReference>
<reference evidence="7" key="1">
    <citation type="submission" date="2013-12" db="EMBL/GenBank/DDBJ databases">
        <title>A Varibaculum cambriense genome reconstructed from a premature infant gut community with otherwise low bacterial novelty that shifts toward anaerobic metabolism during the third week of life.</title>
        <authorList>
            <person name="Brown C.T."/>
            <person name="Sharon I."/>
            <person name="Thomas B.C."/>
            <person name="Castelle C.J."/>
            <person name="Morowitz M.J."/>
            <person name="Banfield J.F."/>
        </authorList>
    </citation>
    <scope>NUCLEOTIDE SEQUENCE</scope>
</reference>
<dbReference type="UniPathway" id="UPA00275">
    <property type="reaction ID" value="UER00404"/>
</dbReference>
<dbReference type="InterPro" id="IPR036467">
    <property type="entry name" value="LS/RS_sf"/>
</dbReference>
<feature type="non-terminal residue" evidence="7">
    <location>
        <position position="97"/>
    </location>
</feature>
<dbReference type="NCBIfam" id="TIGR00114">
    <property type="entry name" value="lumazine-synth"/>
    <property type="match status" value="1"/>
</dbReference>
<dbReference type="AlphaFoldDB" id="W1XZZ1"/>